<protein>
    <submittedName>
        <fullName evidence="2">NmrA family transcriptional regulator</fullName>
    </submittedName>
</protein>
<proteinExistence type="predicted"/>
<keyword evidence="3" id="KW-1185">Reference proteome</keyword>
<feature type="domain" description="NAD(P)-binding" evidence="1">
    <location>
        <begin position="6"/>
        <end position="178"/>
    </location>
</feature>
<dbReference type="InterPro" id="IPR051604">
    <property type="entry name" value="Ergot_Alk_Oxidoreductase"/>
</dbReference>
<accession>A0A8J3JD13</accession>
<name>A0A8J3JD13_9ACTN</name>
<dbReference type="Gene3D" id="3.90.25.10">
    <property type="entry name" value="UDP-galactose 4-epimerase, domain 1"/>
    <property type="match status" value="1"/>
</dbReference>
<gene>
    <name evidence="2" type="ORF">Aru02nite_70540</name>
</gene>
<reference evidence="2" key="1">
    <citation type="submission" date="2021-01" db="EMBL/GenBank/DDBJ databases">
        <title>Whole genome shotgun sequence of Actinocatenispora rupis NBRC 107355.</title>
        <authorList>
            <person name="Komaki H."/>
            <person name="Tamura T."/>
        </authorList>
    </citation>
    <scope>NUCLEOTIDE SEQUENCE</scope>
    <source>
        <strain evidence="2">NBRC 107355</strain>
    </source>
</reference>
<dbReference type="Pfam" id="PF13460">
    <property type="entry name" value="NAD_binding_10"/>
    <property type="match status" value="1"/>
</dbReference>
<evidence type="ECO:0000313" key="2">
    <source>
        <dbReference type="EMBL" id="GID16165.1"/>
    </source>
</evidence>
<dbReference type="SUPFAM" id="SSF51735">
    <property type="entry name" value="NAD(P)-binding Rossmann-fold domains"/>
    <property type="match status" value="1"/>
</dbReference>
<dbReference type="PANTHER" id="PTHR43162:SF1">
    <property type="entry name" value="PRESTALK A DIFFERENTIATION PROTEIN A"/>
    <property type="match status" value="1"/>
</dbReference>
<sequence length="284" mass="30343">MLLITGATGHIGRELVRELDARRATFRILVRDPARATDLPDRAVRVVGDLDSPATLAPALDGVERLFLLVPGTGLEHTRHALDAATAAGVRHVVLVSSYAALGDPVPAMGRWHRERERMVRASGIPATILRPTGFTSNALDWLPTIRAGGYVLDPVGPGRAAPVDPADIAAVAAHVLTGDGHEHREYLLSGAETLTVAEQVRILSAAVGRDLTVRPVDDPADAVRFRYPHGAPPALAEALVEGLRLMRADTVGVRSDTVRRILGRAPRTFADWCARNAHAFPAA</sequence>
<dbReference type="Proteomes" id="UP000612808">
    <property type="component" value="Unassembled WGS sequence"/>
</dbReference>
<dbReference type="Gene3D" id="3.40.50.720">
    <property type="entry name" value="NAD(P)-binding Rossmann-like Domain"/>
    <property type="match status" value="1"/>
</dbReference>
<dbReference type="InterPro" id="IPR016040">
    <property type="entry name" value="NAD(P)-bd_dom"/>
</dbReference>
<dbReference type="InterPro" id="IPR036291">
    <property type="entry name" value="NAD(P)-bd_dom_sf"/>
</dbReference>
<dbReference type="RefSeq" id="WP_203664819.1">
    <property type="nucleotide sequence ID" value="NZ_BAAAZM010000029.1"/>
</dbReference>
<dbReference type="EMBL" id="BOMB01000054">
    <property type="protein sequence ID" value="GID16165.1"/>
    <property type="molecule type" value="Genomic_DNA"/>
</dbReference>
<dbReference type="CDD" id="cd05269">
    <property type="entry name" value="TMR_SDR_a"/>
    <property type="match status" value="1"/>
</dbReference>
<evidence type="ECO:0000313" key="3">
    <source>
        <dbReference type="Proteomes" id="UP000612808"/>
    </source>
</evidence>
<dbReference type="PANTHER" id="PTHR43162">
    <property type="match status" value="1"/>
</dbReference>
<evidence type="ECO:0000259" key="1">
    <source>
        <dbReference type="Pfam" id="PF13460"/>
    </source>
</evidence>
<organism evidence="2 3">
    <name type="scientific">Actinocatenispora rupis</name>
    <dbReference type="NCBI Taxonomy" id="519421"/>
    <lineage>
        <taxon>Bacteria</taxon>
        <taxon>Bacillati</taxon>
        <taxon>Actinomycetota</taxon>
        <taxon>Actinomycetes</taxon>
        <taxon>Micromonosporales</taxon>
        <taxon>Micromonosporaceae</taxon>
        <taxon>Actinocatenispora</taxon>
    </lineage>
</organism>
<dbReference type="AlphaFoldDB" id="A0A8J3JD13"/>
<comment type="caution">
    <text evidence="2">The sequence shown here is derived from an EMBL/GenBank/DDBJ whole genome shotgun (WGS) entry which is preliminary data.</text>
</comment>